<evidence type="ECO:0000259" key="2">
    <source>
        <dbReference type="PROSITE" id="PS50004"/>
    </source>
</evidence>
<dbReference type="SMART" id="SM00239">
    <property type="entry name" value="C2"/>
    <property type="match status" value="1"/>
</dbReference>
<dbReference type="Gene3D" id="2.60.40.150">
    <property type="entry name" value="C2 domain"/>
    <property type="match status" value="1"/>
</dbReference>
<dbReference type="PANTHER" id="PTHR10024">
    <property type="entry name" value="SYNAPTOTAGMIN"/>
    <property type="match status" value="1"/>
</dbReference>
<dbReference type="VEuPathDB" id="VectorBase:LDEU009215"/>
<dbReference type="GO" id="GO:0030672">
    <property type="term" value="C:synaptic vesicle membrane"/>
    <property type="evidence" value="ECO:0007669"/>
    <property type="project" value="TreeGrafter"/>
</dbReference>
<keyword evidence="1" id="KW-0812">Transmembrane</keyword>
<feature type="transmembrane region" description="Helical" evidence="1">
    <location>
        <begin position="77"/>
        <end position="99"/>
    </location>
</feature>
<feature type="domain" description="C2" evidence="2">
    <location>
        <begin position="161"/>
        <end position="263"/>
    </location>
</feature>
<dbReference type="AlphaFoldDB" id="A0A443S5X9"/>
<proteinExistence type="predicted"/>
<dbReference type="GO" id="GO:0048791">
    <property type="term" value="P:calcium ion-regulated exocytosis of neurotransmitter"/>
    <property type="evidence" value="ECO:0007669"/>
    <property type="project" value="TreeGrafter"/>
</dbReference>
<keyword evidence="1" id="KW-0472">Membrane</keyword>
<dbReference type="PANTHER" id="PTHR10024:SF227">
    <property type="entry name" value="SYNAPTOTAGMIN 1"/>
    <property type="match status" value="1"/>
</dbReference>
<dbReference type="GO" id="GO:0005544">
    <property type="term" value="F:calcium-dependent phospholipid binding"/>
    <property type="evidence" value="ECO:0007669"/>
    <property type="project" value="TreeGrafter"/>
</dbReference>
<protein>
    <submittedName>
        <fullName evidence="3">Synaptotagmin 1-like protein</fullName>
    </submittedName>
</protein>
<keyword evidence="4" id="KW-1185">Reference proteome</keyword>
<reference evidence="3 4" key="1">
    <citation type="journal article" date="2018" name="Gigascience">
        <title>Genomes of trombidid mites reveal novel predicted allergens and laterally-transferred genes associated with secondary metabolism.</title>
        <authorList>
            <person name="Dong X."/>
            <person name="Chaisiri K."/>
            <person name="Xia D."/>
            <person name="Armstrong S.D."/>
            <person name="Fang Y."/>
            <person name="Donnelly M.J."/>
            <person name="Kadowaki T."/>
            <person name="McGarry J.W."/>
            <person name="Darby A.C."/>
            <person name="Makepeace B.L."/>
        </authorList>
    </citation>
    <scope>NUCLEOTIDE SEQUENCE [LARGE SCALE GENOMIC DNA]</scope>
    <source>
        <strain evidence="3">UoL-UT</strain>
    </source>
</reference>
<dbReference type="GO" id="GO:0030424">
    <property type="term" value="C:axon"/>
    <property type="evidence" value="ECO:0007669"/>
    <property type="project" value="TreeGrafter"/>
</dbReference>
<dbReference type="STRING" id="299467.A0A443S5X9"/>
<dbReference type="OrthoDB" id="67700at2759"/>
<evidence type="ECO:0000256" key="1">
    <source>
        <dbReference type="SAM" id="Phobius"/>
    </source>
</evidence>
<dbReference type="Pfam" id="PF00168">
    <property type="entry name" value="C2"/>
    <property type="match status" value="1"/>
</dbReference>
<dbReference type="GO" id="GO:0001786">
    <property type="term" value="F:phosphatidylserine binding"/>
    <property type="evidence" value="ECO:0007669"/>
    <property type="project" value="TreeGrafter"/>
</dbReference>
<gene>
    <name evidence="3" type="ORF">B4U80_04896</name>
</gene>
<sequence length="263" mass="29873">MAPNFVKYLHVYKRSLENETRTGIESDTTDASSLLASKESKSSVIGDLVTPAGTLAHMESMGEDFVHAVSEKTKVPVWGVLLVILVIFGVIVVIFYCCLQRWWRKFRGDKGKGLIAGKVDIRSVQLLGQTYKEKVQPDTEELTMNMEEQADDKESTKSDVKLGRLQFKIDYDFNQCNLAITVIQAEDLPGLDMSGTSDPYVKHLLTNYQNGIQVYLMPDKKKKFETKVHRKTLNPVFNETFNFKVTYSEITTKTLVFAVYDFD</sequence>
<dbReference type="GO" id="GO:0005886">
    <property type="term" value="C:plasma membrane"/>
    <property type="evidence" value="ECO:0007669"/>
    <property type="project" value="TreeGrafter"/>
</dbReference>
<keyword evidence="1" id="KW-1133">Transmembrane helix</keyword>
<dbReference type="GO" id="GO:0030276">
    <property type="term" value="F:clathrin binding"/>
    <property type="evidence" value="ECO:0007669"/>
    <property type="project" value="TreeGrafter"/>
</dbReference>
<dbReference type="GO" id="GO:0031045">
    <property type="term" value="C:dense core granule"/>
    <property type="evidence" value="ECO:0007669"/>
    <property type="project" value="TreeGrafter"/>
</dbReference>
<dbReference type="GO" id="GO:0000149">
    <property type="term" value="F:SNARE binding"/>
    <property type="evidence" value="ECO:0007669"/>
    <property type="project" value="TreeGrafter"/>
</dbReference>
<name>A0A443S5X9_9ACAR</name>
<dbReference type="GO" id="GO:0048488">
    <property type="term" value="P:synaptic vesicle endocytosis"/>
    <property type="evidence" value="ECO:0007669"/>
    <property type="project" value="TreeGrafter"/>
</dbReference>
<dbReference type="SUPFAM" id="SSF49562">
    <property type="entry name" value="C2 domain (Calcium/lipid-binding domain, CaLB)"/>
    <property type="match status" value="1"/>
</dbReference>
<dbReference type="InterPro" id="IPR000008">
    <property type="entry name" value="C2_dom"/>
</dbReference>
<dbReference type="EMBL" id="NCKV01007802">
    <property type="protein sequence ID" value="RWS22825.1"/>
    <property type="molecule type" value="Genomic_DNA"/>
</dbReference>
<feature type="non-terminal residue" evidence="3">
    <location>
        <position position="263"/>
    </location>
</feature>
<dbReference type="PROSITE" id="PS50004">
    <property type="entry name" value="C2"/>
    <property type="match status" value="1"/>
</dbReference>
<comment type="caution">
    <text evidence="3">The sequence shown here is derived from an EMBL/GenBank/DDBJ whole genome shotgun (WGS) entry which is preliminary data.</text>
</comment>
<dbReference type="InterPro" id="IPR035892">
    <property type="entry name" value="C2_domain_sf"/>
</dbReference>
<organism evidence="3 4">
    <name type="scientific">Leptotrombidium deliense</name>
    <dbReference type="NCBI Taxonomy" id="299467"/>
    <lineage>
        <taxon>Eukaryota</taxon>
        <taxon>Metazoa</taxon>
        <taxon>Ecdysozoa</taxon>
        <taxon>Arthropoda</taxon>
        <taxon>Chelicerata</taxon>
        <taxon>Arachnida</taxon>
        <taxon>Acari</taxon>
        <taxon>Acariformes</taxon>
        <taxon>Trombidiformes</taxon>
        <taxon>Prostigmata</taxon>
        <taxon>Anystina</taxon>
        <taxon>Parasitengona</taxon>
        <taxon>Trombiculoidea</taxon>
        <taxon>Trombiculidae</taxon>
        <taxon>Leptotrombidium</taxon>
    </lineage>
</organism>
<dbReference type="Proteomes" id="UP000288716">
    <property type="component" value="Unassembled WGS sequence"/>
</dbReference>
<evidence type="ECO:0000313" key="3">
    <source>
        <dbReference type="EMBL" id="RWS22825.1"/>
    </source>
</evidence>
<accession>A0A443S5X9</accession>
<evidence type="ECO:0000313" key="4">
    <source>
        <dbReference type="Proteomes" id="UP000288716"/>
    </source>
</evidence>
<dbReference type="GO" id="GO:0005509">
    <property type="term" value="F:calcium ion binding"/>
    <property type="evidence" value="ECO:0007669"/>
    <property type="project" value="TreeGrafter"/>
</dbReference>